<evidence type="ECO:0000256" key="5">
    <source>
        <dbReference type="ARBA" id="ARBA00022777"/>
    </source>
</evidence>
<keyword evidence="12" id="KW-1185">Reference proteome</keyword>
<dbReference type="SUPFAM" id="SSF54211">
    <property type="entry name" value="Ribosomal protein S5 domain 2-like"/>
    <property type="match status" value="1"/>
</dbReference>
<dbReference type="PANTHER" id="PTHR20861:SF1">
    <property type="entry name" value="HOMOSERINE KINASE"/>
    <property type="match status" value="1"/>
</dbReference>
<dbReference type="PIRSF" id="PIRSF000676">
    <property type="entry name" value="Homoser_kin"/>
    <property type="match status" value="1"/>
</dbReference>
<evidence type="ECO:0000259" key="9">
    <source>
        <dbReference type="Pfam" id="PF00288"/>
    </source>
</evidence>
<dbReference type="EC" id="2.7.1.39" evidence="7 8"/>
<feature type="domain" description="GHMP kinase N-terminal" evidence="9">
    <location>
        <begin position="59"/>
        <end position="141"/>
    </location>
</feature>
<evidence type="ECO:0000256" key="2">
    <source>
        <dbReference type="ARBA" id="ARBA00022679"/>
    </source>
</evidence>
<evidence type="ECO:0000313" key="11">
    <source>
        <dbReference type="EMBL" id="MFC7370952.1"/>
    </source>
</evidence>
<comment type="caution">
    <text evidence="11">The sequence shown here is derived from an EMBL/GenBank/DDBJ whole genome shotgun (WGS) entry which is preliminary data.</text>
</comment>
<dbReference type="PANTHER" id="PTHR20861">
    <property type="entry name" value="HOMOSERINE/4-DIPHOSPHOCYTIDYL-2-C-METHYL-D-ERYTHRITOL KINASE"/>
    <property type="match status" value="1"/>
</dbReference>
<evidence type="ECO:0000256" key="6">
    <source>
        <dbReference type="ARBA" id="ARBA00022840"/>
    </source>
</evidence>
<dbReference type="Pfam" id="PF00288">
    <property type="entry name" value="GHMP_kinases_N"/>
    <property type="match status" value="1"/>
</dbReference>
<gene>
    <name evidence="7 11" type="primary">thrB</name>
    <name evidence="11" type="ORF">ACFQPF_04625</name>
</gene>
<dbReference type="InterPro" id="IPR013750">
    <property type="entry name" value="GHMP_kinase_C_dom"/>
</dbReference>
<evidence type="ECO:0000256" key="7">
    <source>
        <dbReference type="HAMAP-Rule" id="MF_00384"/>
    </source>
</evidence>
<dbReference type="Gene3D" id="3.30.230.10">
    <property type="match status" value="1"/>
</dbReference>
<dbReference type="InterPro" id="IPR014721">
    <property type="entry name" value="Ribsml_uS5_D2-typ_fold_subgr"/>
</dbReference>
<evidence type="ECO:0000256" key="3">
    <source>
        <dbReference type="ARBA" id="ARBA00022697"/>
    </source>
</evidence>
<dbReference type="SUPFAM" id="SSF55060">
    <property type="entry name" value="GHMP Kinase, C-terminal domain"/>
    <property type="match status" value="1"/>
</dbReference>
<evidence type="ECO:0000256" key="4">
    <source>
        <dbReference type="ARBA" id="ARBA00022741"/>
    </source>
</evidence>
<dbReference type="HAMAP" id="MF_00384">
    <property type="entry name" value="Homoser_kinase"/>
    <property type="match status" value="1"/>
</dbReference>
<dbReference type="Gene3D" id="3.30.70.890">
    <property type="entry name" value="GHMP kinase, C-terminal domain"/>
    <property type="match status" value="1"/>
</dbReference>
<name>A0ABW2NJV5_9BACL</name>
<evidence type="ECO:0000256" key="8">
    <source>
        <dbReference type="NCBIfam" id="TIGR00191"/>
    </source>
</evidence>
<dbReference type="InterPro" id="IPR036554">
    <property type="entry name" value="GHMP_kinase_C_sf"/>
</dbReference>
<comment type="subcellular location">
    <subcellularLocation>
        <location evidence="7">Cytoplasm</location>
    </subcellularLocation>
</comment>
<comment type="pathway">
    <text evidence="7">Amino-acid biosynthesis; L-threonine biosynthesis; L-threonine from L-aspartate: step 4/5.</text>
</comment>
<dbReference type="InterPro" id="IPR020568">
    <property type="entry name" value="Ribosomal_Su5_D2-typ_SF"/>
</dbReference>
<dbReference type="InterPro" id="IPR000870">
    <property type="entry name" value="Homoserine_kinase"/>
</dbReference>
<dbReference type="EMBL" id="JBHTCP010000009">
    <property type="protein sequence ID" value="MFC7370952.1"/>
    <property type="molecule type" value="Genomic_DNA"/>
</dbReference>
<organism evidence="11 12">
    <name type="scientific">Fictibacillus iocasae</name>
    <dbReference type="NCBI Taxonomy" id="2715437"/>
    <lineage>
        <taxon>Bacteria</taxon>
        <taxon>Bacillati</taxon>
        <taxon>Bacillota</taxon>
        <taxon>Bacilli</taxon>
        <taxon>Bacillales</taxon>
        <taxon>Fictibacillaceae</taxon>
        <taxon>Fictibacillus</taxon>
    </lineage>
</organism>
<comment type="catalytic activity">
    <reaction evidence="7">
        <text>L-homoserine + ATP = O-phospho-L-homoserine + ADP + H(+)</text>
        <dbReference type="Rhea" id="RHEA:13985"/>
        <dbReference type="ChEBI" id="CHEBI:15378"/>
        <dbReference type="ChEBI" id="CHEBI:30616"/>
        <dbReference type="ChEBI" id="CHEBI:57476"/>
        <dbReference type="ChEBI" id="CHEBI:57590"/>
        <dbReference type="ChEBI" id="CHEBI:456216"/>
        <dbReference type="EC" id="2.7.1.39"/>
    </reaction>
</comment>
<keyword evidence="1 7" id="KW-0028">Amino-acid biosynthesis</keyword>
<evidence type="ECO:0000259" key="10">
    <source>
        <dbReference type="Pfam" id="PF08544"/>
    </source>
</evidence>
<keyword evidence="6 7" id="KW-0067">ATP-binding</keyword>
<dbReference type="InterPro" id="IPR006204">
    <property type="entry name" value="GHMP_kinase_N_dom"/>
</dbReference>
<accession>A0ABW2NJV5</accession>
<keyword evidence="5 7" id="KW-0418">Kinase</keyword>
<dbReference type="GO" id="GO:0004413">
    <property type="term" value="F:homoserine kinase activity"/>
    <property type="evidence" value="ECO:0007669"/>
    <property type="project" value="UniProtKB-EC"/>
</dbReference>
<dbReference type="Proteomes" id="UP001596549">
    <property type="component" value="Unassembled WGS sequence"/>
</dbReference>
<feature type="domain" description="GHMP kinase C-terminal" evidence="10">
    <location>
        <begin position="202"/>
        <end position="278"/>
    </location>
</feature>
<dbReference type="PRINTS" id="PR00958">
    <property type="entry name" value="HOMSERKINASE"/>
</dbReference>
<evidence type="ECO:0000313" key="12">
    <source>
        <dbReference type="Proteomes" id="UP001596549"/>
    </source>
</evidence>
<dbReference type="NCBIfam" id="TIGR00191">
    <property type="entry name" value="thrB"/>
    <property type="match status" value="1"/>
</dbReference>
<comment type="similarity">
    <text evidence="7">Belongs to the GHMP kinase family. Homoserine kinase subfamily.</text>
</comment>
<keyword evidence="3 7" id="KW-0791">Threonine biosynthesis</keyword>
<sequence>MSFVPFSISVPGTTANLGPGFDSVGMAMNKYLRVMVSPSDNISFHFKGRLLKPMPLDENLIYQAAVLLCEKHGTALPSFSAVIESELHLSKGMGSSAAAIAAGIELANELSGLNLTLKEKQWEACLLEGHPDNVVPAFSGGITISSFSEEELLTVQAPVSDVEMVLAVPNHIWNTSESRKAMPEQLDFVSAVHAGTTSSMLVAYLMKGDWKSAGAVMGKDLYHEPYRSPFIRDFDQMKKAAAAMGAYGGAISGAGPSVIFFTMPGTGRKIAAALAKRFSYYEFELALPDFTGIQVKKIGAANAGARVY</sequence>
<evidence type="ECO:0000256" key="1">
    <source>
        <dbReference type="ARBA" id="ARBA00022605"/>
    </source>
</evidence>
<comment type="caution">
    <text evidence="7">Lacks conserved residue(s) required for the propagation of feature annotation.</text>
</comment>
<keyword evidence="7" id="KW-0963">Cytoplasm</keyword>
<dbReference type="RefSeq" id="WP_379747038.1">
    <property type="nucleotide sequence ID" value="NZ_JBHTCP010000009.1"/>
</dbReference>
<reference evidence="12" key="1">
    <citation type="journal article" date="2019" name="Int. J. Syst. Evol. Microbiol.">
        <title>The Global Catalogue of Microorganisms (GCM) 10K type strain sequencing project: providing services to taxonomists for standard genome sequencing and annotation.</title>
        <authorList>
            <consortium name="The Broad Institute Genomics Platform"/>
            <consortium name="The Broad Institute Genome Sequencing Center for Infectious Disease"/>
            <person name="Wu L."/>
            <person name="Ma J."/>
        </authorList>
    </citation>
    <scope>NUCLEOTIDE SEQUENCE [LARGE SCALE GENOMIC DNA]</scope>
    <source>
        <strain evidence="12">NBRC 106396</strain>
    </source>
</reference>
<comment type="function">
    <text evidence="7">Catalyzes the ATP-dependent phosphorylation of L-homoserine to L-homoserine phosphate.</text>
</comment>
<keyword evidence="4 7" id="KW-0547">Nucleotide-binding</keyword>
<proteinExistence type="inferred from homology"/>
<dbReference type="Pfam" id="PF08544">
    <property type="entry name" value="GHMP_kinases_C"/>
    <property type="match status" value="1"/>
</dbReference>
<protein>
    <recommendedName>
        <fullName evidence="7 8">Homoserine kinase</fullName>
        <shortName evidence="7">HK</shortName>
        <shortName evidence="7">HSK</shortName>
        <ecNumber evidence="7 8">2.7.1.39</ecNumber>
    </recommendedName>
</protein>
<keyword evidence="2 7" id="KW-0808">Transferase</keyword>